<evidence type="ECO:0000313" key="2">
    <source>
        <dbReference type="Proteomes" id="UP000007797"/>
    </source>
</evidence>
<dbReference type="Proteomes" id="UP000007797">
    <property type="component" value="Unassembled WGS sequence"/>
</dbReference>
<organism evidence="1 2">
    <name type="scientific">Cavenderia fasciculata</name>
    <name type="common">Slime mold</name>
    <name type="synonym">Dictyostelium fasciculatum</name>
    <dbReference type="NCBI Taxonomy" id="261658"/>
    <lineage>
        <taxon>Eukaryota</taxon>
        <taxon>Amoebozoa</taxon>
        <taxon>Evosea</taxon>
        <taxon>Eumycetozoa</taxon>
        <taxon>Dictyostelia</taxon>
        <taxon>Acytosteliales</taxon>
        <taxon>Cavenderiaceae</taxon>
        <taxon>Cavenderia</taxon>
    </lineage>
</organism>
<accession>F4PY36</accession>
<gene>
    <name evidence="1" type="ORF">DFA_00274</name>
</gene>
<reference evidence="2" key="1">
    <citation type="journal article" date="2011" name="Genome Res.">
        <title>Phylogeny-wide analysis of social amoeba genomes highlights ancient origins for complex intercellular communication.</title>
        <authorList>
            <person name="Heidel A.J."/>
            <person name="Lawal H.M."/>
            <person name="Felder M."/>
            <person name="Schilde C."/>
            <person name="Helps N.R."/>
            <person name="Tunggal B."/>
            <person name="Rivero F."/>
            <person name="John U."/>
            <person name="Schleicher M."/>
            <person name="Eichinger L."/>
            <person name="Platzer M."/>
            <person name="Noegel A.A."/>
            <person name="Schaap P."/>
            <person name="Gloeckner G."/>
        </authorList>
    </citation>
    <scope>NUCLEOTIDE SEQUENCE [LARGE SCALE GENOMIC DNA]</scope>
    <source>
        <strain evidence="2">SH3</strain>
    </source>
</reference>
<dbReference type="RefSeq" id="XP_004357990.1">
    <property type="nucleotide sequence ID" value="XM_004357933.1"/>
</dbReference>
<dbReference type="GeneID" id="14871521"/>
<protein>
    <submittedName>
        <fullName evidence="1">Uncharacterized protein</fullName>
    </submittedName>
</protein>
<sequence length="568" mass="66811">MCNNDKTYSSLKCIINNNLLRHRIFREVQFIHSHLSTLKKEITDRAQAEEKSNNQFSSIFFKKRDRVVMRYKWVDIIKDIRLLTLFKCWEYVKTKFIFEQEEKYKRDFAEVRGFVIPDLKRIIKYASRDRRMDVIETIYTRYKSIHHEVTYYILHYASLYDIKNQRDYIITTHNNINERILDSVIQHYHSDCPHIDSEDEEYPFEESFSDLSFKQQDTFTTFRYDPDGHRWNIDENVELKDGITFENVEGYLRKALGNNNLAMTQQLFSHSLGLALNPSVILRTTIDNLAWMTLDVFKIAFIDGGLKTSLLGTKDNCLSILEECIKNKTNSNDTNQIFCLDKSLKRLLEKQISHFKSFEMLKFILDNNPDFKLDYSSYGYTQQDVFNLFVSHKRSRLLPQVVRYLESKGIISSIRDVDYNLLTVYLQPRLPVDSPDPVHIDLDFIIHLVECGHLPTEALYQQCIEHGNIMDVTRYLAFNGKCKLVVIKDMVTCTMSLVRPHILELVISVHGLDTIAPTIISKLKDRNQDIFNNNPNQPILNPASIDPFDLSLYYINSLLFKYNITIKK</sequence>
<proteinExistence type="predicted"/>
<dbReference type="EMBL" id="GL883014">
    <property type="protein sequence ID" value="EGG19696.1"/>
    <property type="molecule type" value="Genomic_DNA"/>
</dbReference>
<dbReference type="KEGG" id="dfa:DFA_00274"/>
<evidence type="ECO:0000313" key="1">
    <source>
        <dbReference type="EMBL" id="EGG19696.1"/>
    </source>
</evidence>
<dbReference type="AlphaFoldDB" id="F4PY36"/>
<name>F4PY36_CACFS</name>
<keyword evidence="2" id="KW-1185">Reference proteome</keyword>